<evidence type="ECO:0000313" key="2">
    <source>
        <dbReference type="EMBL" id="KAG5346604.1"/>
    </source>
</evidence>
<dbReference type="PANTHER" id="PTHR46612:SF1">
    <property type="entry name" value="XYLOSIDE XYLOSYLTRANSFERASE 1"/>
    <property type="match status" value="1"/>
</dbReference>
<dbReference type="Gene3D" id="3.90.550.10">
    <property type="entry name" value="Spore Coat Polysaccharide Biosynthesis Protein SpsA, Chain A"/>
    <property type="match status" value="1"/>
</dbReference>
<dbReference type="GO" id="GO:0016266">
    <property type="term" value="P:protein O-linked glycosylation via N-acetyl-galactosamine"/>
    <property type="evidence" value="ECO:0007669"/>
    <property type="project" value="TreeGrafter"/>
</dbReference>
<keyword evidence="3" id="KW-1185">Reference proteome</keyword>
<name>A0A836GNZ0_9HYME</name>
<keyword evidence="2" id="KW-0808">Transferase</keyword>
<keyword evidence="1" id="KW-0732">Signal</keyword>
<dbReference type="PANTHER" id="PTHR46612">
    <property type="entry name" value="XYLOSIDE XYLOSYLTRANSFERASE 1"/>
    <property type="match status" value="1"/>
</dbReference>
<organism evidence="2 3">
    <name type="scientific">Acromyrmex charruanus</name>
    <dbReference type="NCBI Taxonomy" id="2715315"/>
    <lineage>
        <taxon>Eukaryota</taxon>
        <taxon>Metazoa</taxon>
        <taxon>Ecdysozoa</taxon>
        <taxon>Arthropoda</taxon>
        <taxon>Hexapoda</taxon>
        <taxon>Insecta</taxon>
        <taxon>Pterygota</taxon>
        <taxon>Neoptera</taxon>
        <taxon>Endopterygota</taxon>
        <taxon>Hymenoptera</taxon>
        <taxon>Apocrita</taxon>
        <taxon>Aculeata</taxon>
        <taxon>Formicoidea</taxon>
        <taxon>Formicidae</taxon>
        <taxon>Myrmicinae</taxon>
        <taxon>Acromyrmex</taxon>
    </lineage>
</organism>
<reference evidence="2" key="1">
    <citation type="submission" date="2020-03" db="EMBL/GenBank/DDBJ databases">
        <title>Relaxed selection underlies rapid genomic changes in the transitions from sociality to social parasitism in ants.</title>
        <authorList>
            <person name="Bi X."/>
        </authorList>
    </citation>
    <scope>NUCLEOTIDE SEQUENCE</scope>
    <source>
        <strain evidence="2">BGI-DK2014a</strain>
        <tissue evidence="2">Whole body</tissue>
    </source>
</reference>
<dbReference type="GO" id="GO:0005789">
    <property type="term" value="C:endoplasmic reticulum membrane"/>
    <property type="evidence" value="ECO:0007669"/>
    <property type="project" value="TreeGrafter"/>
</dbReference>
<protein>
    <submittedName>
        <fullName evidence="2">XXLT1 xylosyltransferase</fullName>
    </submittedName>
</protein>
<feature type="non-terminal residue" evidence="2">
    <location>
        <position position="131"/>
    </location>
</feature>
<proteinExistence type="predicted"/>
<dbReference type="SUPFAM" id="SSF53448">
    <property type="entry name" value="Nucleotide-diphospho-sugar transferases"/>
    <property type="match status" value="1"/>
</dbReference>
<sequence length="131" mass="15038">MGLLLLTTSAMGLLVGHCVGDEPPYRLRRRQRASLSATTSAMCTSAQFETKFVSMLLERQLPGHLGDQDFYTLLGMERPELIYMIDCGWNRQLCTWWRDRGYTDVFANYSECHSETKLWHGNCNTPIPDDK</sequence>
<comment type="caution">
    <text evidence="2">The sequence shown here is derived from an EMBL/GenBank/DDBJ whole genome shotgun (WGS) entry which is preliminary data.</text>
</comment>
<evidence type="ECO:0000313" key="3">
    <source>
        <dbReference type="Proteomes" id="UP000669903"/>
    </source>
</evidence>
<accession>A0A836GNZ0</accession>
<dbReference type="AlphaFoldDB" id="A0A836GNZ0"/>
<feature type="chain" id="PRO_5032307846" evidence="1">
    <location>
        <begin position="21"/>
        <end position="131"/>
    </location>
</feature>
<dbReference type="GO" id="GO:0140560">
    <property type="term" value="F:xylosyl alpha-1,3-xylosyltransferase activity"/>
    <property type="evidence" value="ECO:0007669"/>
    <property type="project" value="TreeGrafter"/>
</dbReference>
<dbReference type="InterPro" id="IPR042465">
    <property type="entry name" value="XXLT1"/>
</dbReference>
<feature type="signal peptide" evidence="1">
    <location>
        <begin position="1"/>
        <end position="20"/>
    </location>
</feature>
<dbReference type="EMBL" id="JAANIC010001495">
    <property type="protein sequence ID" value="KAG5346604.1"/>
    <property type="molecule type" value="Genomic_DNA"/>
</dbReference>
<dbReference type="Proteomes" id="UP000669903">
    <property type="component" value="Unassembled WGS sequence"/>
</dbReference>
<gene>
    <name evidence="2" type="primary">Xxylt1_0</name>
    <name evidence="2" type="ORF">G6Z76_0009940</name>
</gene>
<dbReference type="InterPro" id="IPR029044">
    <property type="entry name" value="Nucleotide-diphossugar_trans"/>
</dbReference>
<evidence type="ECO:0000256" key="1">
    <source>
        <dbReference type="SAM" id="SignalP"/>
    </source>
</evidence>
<feature type="non-terminal residue" evidence="2">
    <location>
        <position position="1"/>
    </location>
</feature>